<name>W9CH71_SCLBF</name>
<organism evidence="2 3">
    <name type="scientific">Sclerotinia borealis (strain F-4128)</name>
    <dbReference type="NCBI Taxonomy" id="1432307"/>
    <lineage>
        <taxon>Eukaryota</taxon>
        <taxon>Fungi</taxon>
        <taxon>Dikarya</taxon>
        <taxon>Ascomycota</taxon>
        <taxon>Pezizomycotina</taxon>
        <taxon>Leotiomycetes</taxon>
        <taxon>Helotiales</taxon>
        <taxon>Sclerotiniaceae</taxon>
        <taxon>Sclerotinia</taxon>
    </lineage>
</organism>
<keyword evidence="3" id="KW-1185">Reference proteome</keyword>
<dbReference type="AlphaFoldDB" id="W9CH71"/>
<dbReference type="HOGENOM" id="CLU_2211482_0_0_1"/>
<evidence type="ECO:0000313" key="2">
    <source>
        <dbReference type="EMBL" id="ESZ94094.1"/>
    </source>
</evidence>
<evidence type="ECO:0000256" key="1">
    <source>
        <dbReference type="SAM" id="MobiDB-lite"/>
    </source>
</evidence>
<feature type="region of interest" description="Disordered" evidence="1">
    <location>
        <begin position="88"/>
        <end position="107"/>
    </location>
</feature>
<dbReference type="Proteomes" id="UP000019487">
    <property type="component" value="Unassembled WGS sequence"/>
</dbReference>
<sequence length="107" mass="11593">MNPERQVPVCGNCQMASSHLSKTIGLGISRGMTKIGERVLSSDSAGYNIPLNVTNDKRLMREPLTTSDDELQSGTMILITIFENFQEEGSKDTKKGGGEGVEIMAET</sequence>
<dbReference type="EMBL" id="AYSA01000268">
    <property type="protein sequence ID" value="ESZ94094.1"/>
    <property type="molecule type" value="Genomic_DNA"/>
</dbReference>
<evidence type="ECO:0000313" key="3">
    <source>
        <dbReference type="Proteomes" id="UP000019487"/>
    </source>
</evidence>
<comment type="caution">
    <text evidence="2">The sequence shown here is derived from an EMBL/GenBank/DDBJ whole genome shotgun (WGS) entry which is preliminary data.</text>
</comment>
<protein>
    <submittedName>
        <fullName evidence="2">Uncharacterized protein</fullName>
    </submittedName>
</protein>
<accession>W9CH71</accession>
<gene>
    <name evidence="2" type="ORF">SBOR_5514</name>
</gene>
<proteinExistence type="predicted"/>
<feature type="compositionally biased region" description="Basic and acidic residues" evidence="1">
    <location>
        <begin position="88"/>
        <end position="97"/>
    </location>
</feature>
<reference evidence="2 3" key="1">
    <citation type="journal article" date="2014" name="Genome Announc.">
        <title>Draft genome sequence of Sclerotinia borealis, a psychrophilic plant pathogenic fungus.</title>
        <authorList>
            <person name="Mardanov A.V."/>
            <person name="Beletsky A.V."/>
            <person name="Kadnikov V.V."/>
            <person name="Ignatov A.N."/>
            <person name="Ravin N.V."/>
        </authorList>
    </citation>
    <scope>NUCLEOTIDE SEQUENCE [LARGE SCALE GENOMIC DNA]</scope>
    <source>
        <strain evidence="3">F-4157</strain>
    </source>
</reference>